<keyword evidence="2" id="KW-1185">Reference proteome</keyword>
<accession>A0AAN7HJA7</accession>
<proteinExistence type="predicted"/>
<protein>
    <submittedName>
        <fullName evidence="1">Uncharacterized protein</fullName>
    </submittedName>
</protein>
<dbReference type="Proteomes" id="UP001303647">
    <property type="component" value="Unassembled WGS sequence"/>
</dbReference>
<reference evidence="1" key="1">
    <citation type="journal article" date="2023" name="Mol. Phylogenet. Evol.">
        <title>Genome-scale phylogeny and comparative genomics of the fungal order Sordariales.</title>
        <authorList>
            <person name="Hensen N."/>
            <person name="Bonometti L."/>
            <person name="Westerberg I."/>
            <person name="Brannstrom I.O."/>
            <person name="Guillou S."/>
            <person name="Cros-Aarteil S."/>
            <person name="Calhoun S."/>
            <person name="Haridas S."/>
            <person name="Kuo A."/>
            <person name="Mondo S."/>
            <person name="Pangilinan J."/>
            <person name="Riley R."/>
            <person name="LaButti K."/>
            <person name="Andreopoulos B."/>
            <person name="Lipzen A."/>
            <person name="Chen C."/>
            <person name="Yan M."/>
            <person name="Daum C."/>
            <person name="Ng V."/>
            <person name="Clum A."/>
            <person name="Steindorff A."/>
            <person name="Ohm R.A."/>
            <person name="Martin F."/>
            <person name="Silar P."/>
            <person name="Natvig D.O."/>
            <person name="Lalanne C."/>
            <person name="Gautier V."/>
            <person name="Ament-Velasquez S.L."/>
            <person name="Kruys A."/>
            <person name="Hutchinson M.I."/>
            <person name="Powell A.J."/>
            <person name="Barry K."/>
            <person name="Miller A.N."/>
            <person name="Grigoriev I.V."/>
            <person name="Debuchy R."/>
            <person name="Gladieux P."/>
            <person name="Hiltunen Thoren M."/>
            <person name="Johannesson H."/>
        </authorList>
    </citation>
    <scope>NUCLEOTIDE SEQUENCE</scope>
    <source>
        <strain evidence="1">CBS 359.72</strain>
    </source>
</reference>
<name>A0AAN7HJA7_9PEZI</name>
<evidence type="ECO:0000313" key="1">
    <source>
        <dbReference type="EMBL" id="KAK4244145.1"/>
    </source>
</evidence>
<dbReference type="AlphaFoldDB" id="A0AAN7HJA7"/>
<dbReference type="EMBL" id="MU857755">
    <property type="protein sequence ID" value="KAK4244145.1"/>
    <property type="molecule type" value="Genomic_DNA"/>
</dbReference>
<gene>
    <name evidence="1" type="ORF">C7999DRAFT_35500</name>
</gene>
<sequence length="196" mass="22175">MPRGSAIFAPLHASSESRAAWIRYYVRTPRYVNLWREFYTFATFMPWNIINGLFADNAGFGREIRLMAGDPFLGLDKASIQHVGLLLCDATTESIVAPETLACQSLRSMPSLRTLSLIMLDPDPGLPGRLKPAWIQMTPGVLQRDSEFELRDISPTQFEHHPLFKDLESAKRFCRDCLRHPSETSSSWLGHGCFTT</sequence>
<reference evidence="1" key="2">
    <citation type="submission" date="2023-05" db="EMBL/GenBank/DDBJ databases">
        <authorList>
            <consortium name="Lawrence Berkeley National Laboratory"/>
            <person name="Steindorff A."/>
            <person name="Hensen N."/>
            <person name="Bonometti L."/>
            <person name="Westerberg I."/>
            <person name="Brannstrom I.O."/>
            <person name="Guillou S."/>
            <person name="Cros-Aarteil S."/>
            <person name="Calhoun S."/>
            <person name="Haridas S."/>
            <person name="Kuo A."/>
            <person name="Mondo S."/>
            <person name="Pangilinan J."/>
            <person name="Riley R."/>
            <person name="Labutti K."/>
            <person name="Andreopoulos B."/>
            <person name="Lipzen A."/>
            <person name="Chen C."/>
            <person name="Yanf M."/>
            <person name="Daum C."/>
            <person name="Ng V."/>
            <person name="Clum A."/>
            <person name="Ohm R."/>
            <person name="Martin F."/>
            <person name="Silar P."/>
            <person name="Natvig D."/>
            <person name="Lalanne C."/>
            <person name="Gautier V."/>
            <person name="Ament-Velasquez S.L."/>
            <person name="Kruys A."/>
            <person name="Hutchinson M.I."/>
            <person name="Powell A.J."/>
            <person name="Barry K."/>
            <person name="Miller A.N."/>
            <person name="Grigoriev I.V."/>
            <person name="Debuchy R."/>
            <person name="Gladieux P."/>
            <person name="Thoren M.H."/>
            <person name="Johannesson H."/>
        </authorList>
    </citation>
    <scope>NUCLEOTIDE SEQUENCE</scope>
    <source>
        <strain evidence="1">CBS 359.72</strain>
    </source>
</reference>
<organism evidence="1 2">
    <name type="scientific">Corynascus novoguineensis</name>
    <dbReference type="NCBI Taxonomy" id="1126955"/>
    <lineage>
        <taxon>Eukaryota</taxon>
        <taxon>Fungi</taxon>
        <taxon>Dikarya</taxon>
        <taxon>Ascomycota</taxon>
        <taxon>Pezizomycotina</taxon>
        <taxon>Sordariomycetes</taxon>
        <taxon>Sordariomycetidae</taxon>
        <taxon>Sordariales</taxon>
        <taxon>Chaetomiaceae</taxon>
        <taxon>Corynascus</taxon>
    </lineage>
</organism>
<comment type="caution">
    <text evidence="1">The sequence shown here is derived from an EMBL/GenBank/DDBJ whole genome shotgun (WGS) entry which is preliminary data.</text>
</comment>
<evidence type="ECO:0000313" key="2">
    <source>
        <dbReference type="Proteomes" id="UP001303647"/>
    </source>
</evidence>